<dbReference type="PANTHER" id="PTHR43289:SF33">
    <property type="entry name" value="SERINE_THREONINE KINASE 31"/>
    <property type="match status" value="1"/>
</dbReference>
<dbReference type="InterPro" id="IPR017441">
    <property type="entry name" value="Protein_kinase_ATP_BS"/>
</dbReference>
<evidence type="ECO:0000256" key="4">
    <source>
        <dbReference type="ARBA" id="ARBA00022840"/>
    </source>
</evidence>
<keyword evidence="8" id="KW-1185">Reference proteome</keyword>
<dbReference type="PROSITE" id="PS50011">
    <property type="entry name" value="PROTEIN_KINASE_DOM"/>
    <property type="match status" value="1"/>
</dbReference>
<dbReference type="Pfam" id="PF00069">
    <property type="entry name" value="Pkinase"/>
    <property type="match status" value="1"/>
</dbReference>
<name>A0ABN6REC8_9DEIO</name>
<keyword evidence="1" id="KW-0808">Transferase</keyword>
<evidence type="ECO:0000313" key="7">
    <source>
        <dbReference type="EMBL" id="BDP41712.1"/>
    </source>
</evidence>
<dbReference type="PROSITE" id="PS00108">
    <property type="entry name" value="PROTEIN_KINASE_ST"/>
    <property type="match status" value="1"/>
</dbReference>
<keyword evidence="7" id="KW-0723">Serine/threonine-protein kinase</keyword>
<reference evidence="7" key="1">
    <citation type="submission" date="2022-07" db="EMBL/GenBank/DDBJ databases">
        <title>Complete Genome Sequence of the Radioresistant Bacterium Deinococcus aetherius ST0316, Isolated from the Air Dust collected in Lower Stratosphere above Japan.</title>
        <authorList>
            <person name="Satoh K."/>
            <person name="Hagiwara K."/>
            <person name="Katsumata K."/>
            <person name="Kubo A."/>
            <person name="Yokobori S."/>
            <person name="Yamagishi A."/>
            <person name="Oono Y."/>
            <person name="Narumi I."/>
        </authorList>
    </citation>
    <scope>NUCLEOTIDE SEQUENCE</scope>
    <source>
        <strain evidence="7">ST0316</strain>
    </source>
</reference>
<proteinExistence type="predicted"/>
<dbReference type="Proteomes" id="UP001064971">
    <property type="component" value="Chromosome"/>
</dbReference>
<dbReference type="PROSITE" id="PS00107">
    <property type="entry name" value="PROTEIN_KINASE_ATP"/>
    <property type="match status" value="1"/>
</dbReference>
<evidence type="ECO:0000313" key="8">
    <source>
        <dbReference type="Proteomes" id="UP001064971"/>
    </source>
</evidence>
<dbReference type="Gene3D" id="1.10.510.10">
    <property type="entry name" value="Transferase(Phosphotransferase) domain 1"/>
    <property type="match status" value="1"/>
</dbReference>
<accession>A0ABN6REC8</accession>
<evidence type="ECO:0000256" key="5">
    <source>
        <dbReference type="PROSITE-ProRule" id="PRU10141"/>
    </source>
</evidence>
<evidence type="ECO:0000256" key="1">
    <source>
        <dbReference type="ARBA" id="ARBA00022679"/>
    </source>
</evidence>
<dbReference type="EMBL" id="AP026560">
    <property type="protein sequence ID" value="BDP41712.1"/>
    <property type="molecule type" value="Genomic_DNA"/>
</dbReference>
<evidence type="ECO:0000259" key="6">
    <source>
        <dbReference type="PROSITE" id="PS50011"/>
    </source>
</evidence>
<dbReference type="InterPro" id="IPR000719">
    <property type="entry name" value="Prot_kinase_dom"/>
</dbReference>
<dbReference type="GO" id="GO:0004674">
    <property type="term" value="F:protein serine/threonine kinase activity"/>
    <property type="evidence" value="ECO:0007669"/>
    <property type="project" value="UniProtKB-KW"/>
</dbReference>
<dbReference type="PANTHER" id="PTHR43289">
    <property type="entry name" value="MITOGEN-ACTIVATED PROTEIN KINASE KINASE KINASE 20-RELATED"/>
    <property type="match status" value="1"/>
</dbReference>
<keyword evidence="2 5" id="KW-0547">Nucleotide-binding</keyword>
<gene>
    <name evidence="7" type="ORF">DAETH_16810</name>
</gene>
<evidence type="ECO:0000256" key="3">
    <source>
        <dbReference type="ARBA" id="ARBA00022777"/>
    </source>
</evidence>
<keyword evidence="3 7" id="KW-0418">Kinase</keyword>
<keyword evidence="4 5" id="KW-0067">ATP-binding</keyword>
<dbReference type="InterPro" id="IPR008271">
    <property type="entry name" value="Ser/Thr_kinase_AS"/>
</dbReference>
<feature type="domain" description="Protein kinase" evidence="6">
    <location>
        <begin position="15"/>
        <end position="253"/>
    </location>
</feature>
<dbReference type="SMART" id="SM00220">
    <property type="entry name" value="S_TKc"/>
    <property type="match status" value="1"/>
</dbReference>
<protein>
    <submittedName>
        <fullName evidence="7">Serine/threonine protein kinase</fullName>
    </submittedName>
</protein>
<feature type="binding site" evidence="5">
    <location>
        <position position="43"/>
    </location>
    <ligand>
        <name>ATP</name>
        <dbReference type="ChEBI" id="CHEBI:30616"/>
    </ligand>
</feature>
<dbReference type="InterPro" id="IPR011009">
    <property type="entry name" value="Kinase-like_dom_sf"/>
</dbReference>
<organism evidence="7 8">
    <name type="scientific">Deinococcus aetherius</name>
    <dbReference type="NCBI Taxonomy" id="200252"/>
    <lineage>
        <taxon>Bacteria</taxon>
        <taxon>Thermotogati</taxon>
        <taxon>Deinococcota</taxon>
        <taxon>Deinococci</taxon>
        <taxon>Deinococcales</taxon>
        <taxon>Deinococcaceae</taxon>
        <taxon>Deinococcus</taxon>
    </lineage>
</organism>
<evidence type="ECO:0000256" key="2">
    <source>
        <dbReference type="ARBA" id="ARBA00022741"/>
    </source>
</evidence>
<dbReference type="CDD" id="cd14014">
    <property type="entry name" value="STKc_PknB_like"/>
    <property type="match status" value="1"/>
</dbReference>
<dbReference type="SUPFAM" id="SSF56112">
    <property type="entry name" value="Protein kinase-like (PK-like)"/>
    <property type="match status" value="1"/>
</dbReference>
<sequence>MGEMPLAGQMVGEGVRLVRPLGRGSHSVVYFAVGPQGQACAVKIFEAAYTQHAVREYRHASGLDHPRLVRVLAATQVEDRPALVMTLARGVTLFERYLRRPALTCDRRTFLLTLAHVLGALDHLHTRGLVHRDLKPENVLVEQGGGATVVDLDLSGPVREVFPVPTRVGTAAFQSPEAARGEPLGPESDLYGVGVLLGWGLTGELPEPGAPVLFGPDPLAPLYAALTDPDRARRPASAHAVRETLLGLSGLPY</sequence>